<reference evidence="3 4" key="1">
    <citation type="submission" date="2024-02" db="EMBL/GenBank/DDBJ databases">
        <authorList>
            <person name="Chen Y."/>
            <person name="Shah S."/>
            <person name="Dougan E. K."/>
            <person name="Thang M."/>
            <person name="Chan C."/>
        </authorList>
    </citation>
    <scope>NUCLEOTIDE SEQUENCE [LARGE SCALE GENOMIC DNA]</scope>
</reference>
<gene>
    <name evidence="3" type="ORF">SCF082_LOCUS25829</name>
</gene>
<dbReference type="Proteomes" id="UP001642464">
    <property type="component" value="Unassembled WGS sequence"/>
</dbReference>
<feature type="compositionally biased region" description="Basic and acidic residues" evidence="2">
    <location>
        <begin position="478"/>
        <end position="495"/>
    </location>
</feature>
<feature type="compositionally biased region" description="Acidic residues" evidence="2">
    <location>
        <begin position="407"/>
        <end position="421"/>
    </location>
</feature>
<comment type="caution">
    <text evidence="3">The sequence shown here is derived from an EMBL/GenBank/DDBJ whole genome shotgun (WGS) entry which is preliminary data.</text>
</comment>
<feature type="compositionally biased region" description="Low complexity" evidence="2">
    <location>
        <begin position="434"/>
        <end position="445"/>
    </location>
</feature>
<evidence type="ECO:0000313" key="3">
    <source>
        <dbReference type="EMBL" id="CAK9045723.1"/>
    </source>
</evidence>
<keyword evidence="1" id="KW-0175">Coiled coil</keyword>
<protein>
    <recommendedName>
        <fullName evidence="5">Reverse transcriptase domain-containing protein</fullName>
    </recommendedName>
</protein>
<accession>A0ABP0M3S1</accession>
<feature type="region of interest" description="Disordered" evidence="2">
    <location>
        <begin position="392"/>
        <end position="508"/>
    </location>
</feature>
<evidence type="ECO:0000313" key="4">
    <source>
        <dbReference type="Proteomes" id="UP001642464"/>
    </source>
</evidence>
<keyword evidence="4" id="KW-1185">Reference proteome</keyword>
<evidence type="ECO:0008006" key="5">
    <source>
        <dbReference type="Google" id="ProtNLM"/>
    </source>
</evidence>
<dbReference type="EMBL" id="CAXAMM010019446">
    <property type="protein sequence ID" value="CAK9045723.1"/>
    <property type="molecule type" value="Genomic_DNA"/>
</dbReference>
<dbReference type="PANTHER" id="PTHR47839:SF1">
    <property type="entry name" value="DOMAIN PROTEIN, PUTATIVE (AFU_ORTHOLOGUE AFUA_6G04830)-RELATED"/>
    <property type="match status" value="1"/>
</dbReference>
<evidence type="ECO:0000256" key="1">
    <source>
        <dbReference type="SAM" id="Coils"/>
    </source>
</evidence>
<dbReference type="PANTHER" id="PTHR47839">
    <property type="entry name" value="DOMAIN PROTEIN, PUTATIVE (AFU_ORTHOLOGUE AFUA_6G04830)-RELATED"/>
    <property type="match status" value="1"/>
</dbReference>
<feature type="coiled-coil region" evidence="1">
    <location>
        <begin position="510"/>
        <end position="537"/>
    </location>
</feature>
<proteinExistence type="predicted"/>
<organism evidence="3 4">
    <name type="scientific">Durusdinium trenchii</name>
    <dbReference type="NCBI Taxonomy" id="1381693"/>
    <lineage>
        <taxon>Eukaryota</taxon>
        <taxon>Sar</taxon>
        <taxon>Alveolata</taxon>
        <taxon>Dinophyceae</taxon>
        <taxon>Suessiales</taxon>
        <taxon>Symbiodiniaceae</taxon>
        <taxon>Durusdinium</taxon>
    </lineage>
</organism>
<evidence type="ECO:0000256" key="2">
    <source>
        <dbReference type="SAM" id="MobiDB-lite"/>
    </source>
</evidence>
<name>A0ABP0M3S1_9DINO</name>
<sequence length="726" mass="81882">MLLCDKRPNGKAFFHKPDIWHACHLGCGKAFCASAMSIIQKAIPGRSIGARFKVLADDYKLFCRQNHYQAYVSHFDDGLFGISGNKEPAGGWNKANVTAIMCRFVEHLFTKYGDLIAGLRDERTTYIESASRALNRLMHLLYNGDVWLPRQAWQLVLDPKTGKILQAHEHTINERSQDKVFIPETGFVNASKCRWRQFEVQVPGSQDWYDLSEVYGAEVEASQLQRFFVYWLSVPTTLTLDEILEGLRALRSKSRLSRWTGHSQDEGPTLPRAARWYKELGRSLRKAPSSDLQVFRDEALIYVAGTERNWRKAPECLWIKPEKCPEGWSTDREELSAQYGHDPLLKEVFTERLGVPISVRFTCTSDAPVAPVALQGQPLWILDEGEVPEARNFIDTSERRPSNEVITDGEADPGSLDEEPLGTEPTAPVSEGEVSPNPDAADAAAPSPPSPPEPVEPPSLEPEENGAEQLAEPEPPEEAAKRERENTAEDGRRPYVESNVQLRGVAADGREERRRMLERLARSVKSLKDERQMISKANKVKHHSEVCVDCNPHHDLVQVGYLESPMATEVFIPVWVERSGQKSAMDRLKVSMSSQALYRFADLLMAVSSIFSVPCHRQVHIFEEDTQTVAFNSGALFFNLRFFTEECHDQSWEEAVSFWTVSFAHELAHFESPVHDRQHGRAMEMSQRAILPRIPQILARPWGAAPGSAAVAYRTWKLRATDGGLI</sequence>
<feature type="compositionally biased region" description="Pro residues" evidence="2">
    <location>
        <begin position="446"/>
        <end position="460"/>
    </location>
</feature>